<keyword evidence="1" id="KW-0472">Membrane</keyword>
<sequence length="211" mass="24935">MSMVIVMTLYYMVKFSMGDSVVVQILRCVLECYLMMRILSVKCLLMEWIFVVCYLEVRIFLARYFLEGNTVMRMILAKCFLEEWRYLVVRTFSVECFLLEWMVMGYHLEVWIFLARCPLEGSMVVWILVVKCFLEECRVVECLRLAFVEPLRNVSARCGRLRRGWRLNSSSVSHVSESMALLCFVMVMVVRFIPHVMLGSQILHKAAVWFE</sequence>
<proteinExistence type="predicted"/>
<feature type="transmembrane region" description="Helical" evidence="1">
    <location>
        <begin position="172"/>
        <end position="193"/>
    </location>
</feature>
<keyword evidence="1" id="KW-1133">Transmembrane helix</keyword>
<feature type="transmembrane region" description="Helical" evidence="1">
    <location>
        <begin position="45"/>
        <end position="66"/>
    </location>
</feature>
<accession>A0ABN9W3Z3</accession>
<evidence type="ECO:0000313" key="3">
    <source>
        <dbReference type="Proteomes" id="UP001189429"/>
    </source>
</evidence>
<organism evidence="2 3">
    <name type="scientific">Prorocentrum cordatum</name>
    <dbReference type="NCBI Taxonomy" id="2364126"/>
    <lineage>
        <taxon>Eukaryota</taxon>
        <taxon>Sar</taxon>
        <taxon>Alveolata</taxon>
        <taxon>Dinophyceae</taxon>
        <taxon>Prorocentrales</taxon>
        <taxon>Prorocentraceae</taxon>
        <taxon>Prorocentrum</taxon>
    </lineage>
</organism>
<evidence type="ECO:0000313" key="2">
    <source>
        <dbReference type="EMBL" id="CAK0880808.1"/>
    </source>
</evidence>
<evidence type="ECO:0000256" key="1">
    <source>
        <dbReference type="SAM" id="Phobius"/>
    </source>
</evidence>
<feature type="transmembrane region" description="Helical" evidence="1">
    <location>
        <begin position="110"/>
        <end position="134"/>
    </location>
</feature>
<gene>
    <name evidence="2" type="ORF">PCOR1329_LOCUS63835</name>
</gene>
<keyword evidence="3" id="KW-1185">Reference proteome</keyword>
<reference evidence="2" key="1">
    <citation type="submission" date="2023-10" db="EMBL/GenBank/DDBJ databases">
        <authorList>
            <person name="Chen Y."/>
            <person name="Shah S."/>
            <person name="Dougan E. K."/>
            <person name="Thang M."/>
            <person name="Chan C."/>
        </authorList>
    </citation>
    <scope>NUCLEOTIDE SEQUENCE [LARGE SCALE GENOMIC DNA]</scope>
</reference>
<protein>
    <submittedName>
        <fullName evidence="2">Uncharacterized protein</fullName>
    </submittedName>
</protein>
<dbReference type="EMBL" id="CAUYUJ010018118">
    <property type="protein sequence ID" value="CAK0880808.1"/>
    <property type="molecule type" value="Genomic_DNA"/>
</dbReference>
<comment type="caution">
    <text evidence="2">The sequence shown here is derived from an EMBL/GenBank/DDBJ whole genome shotgun (WGS) entry which is preliminary data.</text>
</comment>
<feature type="transmembrane region" description="Helical" evidence="1">
    <location>
        <begin position="87"/>
        <end position="104"/>
    </location>
</feature>
<name>A0ABN9W3Z3_9DINO</name>
<keyword evidence="1" id="KW-0812">Transmembrane</keyword>
<dbReference type="Proteomes" id="UP001189429">
    <property type="component" value="Unassembled WGS sequence"/>
</dbReference>